<name>A0AAJ4DNA8_9BACT</name>
<protein>
    <recommendedName>
        <fullName evidence="4">DUF4115 domain-containing protein</fullName>
    </recommendedName>
</protein>
<evidence type="ECO:0008006" key="4">
    <source>
        <dbReference type="Google" id="ProtNLM"/>
    </source>
</evidence>
<keyword evidence="1" id="KW-0812">Transmembrane</keyword>
<evidence type="ECO:0000256" key="1">
    <source>
        <dbReference type="SAM" id="Phobius"/>
    </source>
</evidence>
<dbReference type="KEGG" id="suln:FJR47_08765"/>
<dbReference type="RefSeq" id="WP_152300064.1">
    <property type="nucleotide sequence ID" value="NZ_CP041166.1"/>
</dbReference>
<keyword evidence="3" id="KW-1185">Reference proteome</keyword>
<evidence type="ECO:0000313" key="3">
    <source>
        <dbReference type="Proteomes" id="UP000326061"/>
    </source>
</evidence>
<keyword evidence="1" id="KW-1133">Transmembrane helix</keyword>
<sequence>MSEDVEKLKKFSAQKIHEETHISLIHAQALLDENFEGMNSVQLKGFLSILEREYSLDLSELRDKANEYFQSNAPVEESVNLSRYLIKEKRNFTLLYIIFGIVVIAALTYFIIKSSEDVLYTIDNSVIESAKSNILEIQNDKNSSLPDENRSLNTQEVQELPEAAEAVESAELLESTKESELAEELKSVYEAESVESQNGDVEVQQVSFKIIPKSKVWLGYIDLKNYKRYQETLSGEFSLDPKKEWLLLFGHGYIDIEINGEIIKFSNPKNIIFSYINSELKEIDMEEFKRLNKGKGW</sequence>
<dbReference type="Proteomes" id="UP000326061">
    <property type="component" value="Chromosome"/>
</dbReference>
<gene>
    <name evidence="2" type="ORF">FJR47_08765</name>
</gene>
<dbReference type="AlphaFoldDB" id="A0AAJ4DNA8"/>
<organism evidence="2 3">
    <name type="scientific">Sulfurimonas xiamenensis</name>
    <dbReference type="NCBI Taxonomy" id="2590021"/>
    <lineage>
        <taxon>Bacteria</taxon>
        <taxon>Pseudomonadati</taxon>
        <taxon>Campylobacterota</taxon>
        <taxon>Epsilonproteobacteria</taxon>
        <taxon>Campylobacterales</taxon>
        <taxon>Sulfurimonadaceae</taxon>
        <taxon>Sulfurimonas</taxon>
    </lineage>
</organism>
<evidence type="ECO:0000313" key="2">
    <source>
        <dbReference type="EMBL" id="QFR44004.1"/>
    </source>
</evidence>
<reference evidence="3" key="1">
    <citation type="submission" date="2019-06" db="EMBL/GenBank/DDBJ databases">
        <title>Sulfurimonas gotlandica sp. nov., a chemoautotrophic and psychrotolerant epsilonproteobacterium isolated from a pelagic redoxcline, and an emended description of the genus Sulfurimonas.</title>
        <authorList>
            <person name="Wang S."/>
            <person name="Jiang L."/>
            <person name="Shao Z."/>
        </authorList>
    </citation>
    <scope>NUCLEOTIDE SEQUENCE [LARGE SCALE GENOMIC DNA]</scope>
    <source>
        <strain evidence="3">1-1N</strain>
    </source>
</reference>
<dbReference type="EMBL" id="CP041166">
    <property type="protein sequence ID" value="QFR44004.1"/>
    <property type="molecule type" value="Genomic_DNA"/>
</dbReference>
<proteinExistence type="predicted"/>
<keyword evidence="1" id="KW-0472">Membrane</keyword>
<feature type="transmembrane region" description="Helical" evidence="1">
    <location>
        <begin position="92"/>
        <end position="112"/>
    </location>
</feature>
<accession>A0AAJ4DNA8</accession>